<organism evidence="2 3">
    <name type="scientific">Latilactobacillus curvatus</name>
    <name type="common">Lactobacillus curvatus</name>
    <dbReference type="NCBI Taxonomy" id="28038"/>
    <lineage>
        <taxon>Bacteria</taxon>
        <taxon>Bacillati</taxon>
        <taxon>Bacillota</taxon>
        <taxon>Bacilli</taxon>
        <taxon>Lactobacillales</taxon>
        <taxon>Lactobacillaceae</taxon>
        <taxon>Latilactobacillus</taxon>
    </lineage>
</organism>
<reference evidence="2 3" key="1">
    <citation type="submission" date="2018-07" db="EMBL/GenBank/DDBJ databases">
        <title>Lactobacillus curvatus genome sequence.</title>
        <authorList>
            <person name="Prechtl R."/>
        </authorList>
    </citation>
    <scope>NUCLEOTIDE SEQUENCE [LARGE SCALE GENOMIC DNA]</scope>
    <source>
        <strain evidence="2 3">TMW 1.1928</strain>
    </source>
</reference>
<proteinExistence type="predicted"/>
<dbReference type="EMBL" id="CP031003">
    <property type="protein sequence ID" value="AXN36559.1"/>
    <property type="molecule type" value="Genomic_DNA"/>
</dbReference>
<keyword evidence="1" id="KW-0812">Transmembrane</keyword>
<evidence type="ECO:0000256" key="1">
    <source>
        <dbReference type="SAM" id="Phobius"/>
    </source>
</evidence>
<feature type="transmembrane region" description="Helical" evidence="1">
    <location>
        <begin position="34"/>
        <end position="57"/>
    </location>
</feature>
<sequence>MTKPDYITYQVSEASLTNDWFFTKKKTGKKIWQGILIAIGWLMCLVPMTITGVLYTVKSVPLPVDLMAFRRILLQTNYYFLLYVAVFAVFFLGLFLLNKLRKYRLKKGLLRMYDPTRLRQRIDLAEDMYLQKYGPLDMRHEQPQIIIPDYADVGTYELRQRFDYFEEEEDAF</sequence>
<keyword evidence="1" id="KW-0472">Membrane</keyword>
<name>A0A385AFT8_LATCU</name>
<gene>
    <name evidence="2" type="ORF">DT351_09530</name>
</gene>
<protein>
    <submittedName>
        <fullName evidence="2">Uncharacterized protein</fullName>
    </submittedName>
</protein>
<dbReference type="Proteomes" id="UP000257607">
    <property type="component" value="Chromosome"/>
</dbReference>
<dbReference type="AlphaFoldDB" id="A0A385AFT8"/>
<accession>A0A385AFT8</accession>
<evidence type="ECO:0000313" key="2">
    <source>
        <dbReference type="EMBL" id="AXN36559.1"/>
    </source>
</evidence>
<dbReference type="RefSeq" id="WP_004270474.1">
    <property type="nucleotide sequence ID" value="NZ_CABIVZ010000001.1"/>
</dbReference>
<keyword evidence="1" id="KW-1133">Transmembrane helix</keyword>
<feature type="transmembrane region" description="Helical" evidence="1">
    <location>
        <begin position="77"/>
        <end position="97"/>
    </location>
</feature>
<evidence type="ECO:0000313" key="3">
    <source>
        <dbReference type="Proteomes" id="UP000257607"/>
    </source>
</evidence>